<feature type="region of interest" description="Disordered" evidence="1">
    <location>
        <begin position="62"/>
        <end position="87"/>
    </location>
</feature>
<proteinExistence type="predicted"/>
<evidence type="ECO:0000256" key="1">
    <source>
        <dbReference type="SAM" id="MobiDB-lite"/>
    </source>
</evidence>
<accession>A0ABR3SZJ2</accession>
<gene>
    <name evidence="3" type="ORF">SLS56_003441</name>
</gene>
<dbReference type="SUPFAM" id="SSF81383">
    <property type="entry name" value="F-box domain"/>
    <property type="match status" value="1"/>
</dbReference>
<dbReference type="SMART" id="SM00256">
    <property type="entry name" value="FBOX"/>
    <property type="match status" value="1"/>
</dbReference>
<reference evidence="3 4" key="1">
    <citation type="submission" date="2024-02" db="EMBL/GenBank/DDBJ databases">
        <title>De novo assembly and annotation of 12 fungi associated with fruit tree decline syndrome in Ontario, Canada.</title>
        <authorList>
            <person name="Sulman M."/>
            <person name="Ellouze W."/>
            <person name="Ilyukhin E."/>
        </authorList>
    </citation>
    <scope>NUCLEOTIDE SEQUENCE [LARGE SCALE GENOMIC DNA]</scope>
    <source>
        <strain evidence="3 4">M1-105</strain>
    </source>
</reference>
<organism evidence="3 4">
    <name type="scientific">Neofusicoccum ribis</name>
    <dbReference type="NCBI Taxonomy" id="45134"/>
    <lineage>
        <taxon>Eukaryota</taxon>
        <taxon>Fungi</taxon>
        <taxon>Dikarya</taxon>
        <taxon>Ascomycota</taxon>
        <taxon>Pezizomycotina</taxon>
        <taxon>Dothideomycetes</taxon>
        <taxon>Dothideomycetes incertae sedis</taxon>
        <taxon>Botryosphaeriales</taxon>
        <taxon>Botryosphaeriaceae</taxon>
        <taxon>Neofusicoccum</taxon>
    </lineage>
</organism>
<dbReference type="InterPro" id="IPR036047">
    <property type="entry name" value="F-box-like_dom_sf"/>
</dbReference>
<dbReference type="Gene3D" id="1.20.1280.50">
    <property type="match status" value="1"/>
</dbReference>
<evidence type="ECO:0000259" key="2">
    <source>
        <dbReference type="SMART" id="SM00256"/>
    </source>
</evidence>
<dbReference type="Pfam" id="PF00646">
    <property type="entry name" value="F-box"/>
    <property type="match status" value="1"/>
</dbReference>
<sequence>MSSHQPSAATAVFHTTELLELILLSLPIPSILTASRVCHNWRAAISSSLPLQRALFFTPTQNRGPMLKLDPPGQPPVNRRDPEDPPREIVPAANELLMKTFRLGRYDDPDPDHDGGYMPMVSMGWLENLRAEWEREGWGRGEHGAGVGGGAGEPSWRRMLVAQPPPRRVEITIYGTSMFQSVKAYVECEDGVTLGMMHDQCQQLTLGRPWSKRSMGWFFEL</sequence>
<protein>
    <recommendedName>
        <fullName evidence="2">F-box domain-containing protein</fullName>
    </recommendedName>
</protein>
<name>A0ABR3SZJ2_9PEZI</name>
<dbReference type="InterPro" id="IPR001810">
    <property type="entry name" value="F-box_dom"/>
</dbReference>
<comment type="caution">
    <text evidence="3">The sequence shown here is derived from an EMBL/GenBank/DDBJ whole genome shotgun (WGS) entry which is preliminary data.</text>
</comment>
<evidence type="ECO:0000313" key="4">
    <source>
        <dbReference type="Proteomes" id="UP001521116"/>
    </source>
</evidence>
<keyword evidence="4" id="KW-1185">Reference proteome</keyword>
<evidence type="ECO:0000313" key="3">
    <source>
        <dbReference type="EMBL" id="KAL1632744.1"/>
    </source>
</evidence>
<feature type="compositionally biased region" description="Basic and acidic residues" evidence="1">
    <location>
        <begin position="78"/>
        <end position="87"/>
    </location>
</feature>
<dbReference type="Proteomes" id="UP001521116">
    <property type="component" value="Unassembled WGS sequence"/>
</dbReference>
<feature type="domain" description="F-box" evidence="2">
    <location>
        <begin position="14"/>
        <end position="54"/>
    </location>
</feature>
<dbReference type="EMBL" id="JAJVDC020000027">
    <property type="protein sequence ID" value="KAL1632744.1"/>
    <property type="molecule type" value="Genomic_DNA"/>
</dbReference>